<reference evidence="1" key="1">
    <citation type="submission" date="2020-11" db="EMBL/GenBank/DDBJ databases">
        <authorList>
            <person name="Whitehead M."/>
        </authorList>
    </citation>
    <scope>NUCLEOTIDE SEQUENCE</scope>
    <source>
        <strain evidence="1">EGII</strain>
    </source>
</reference>
<evidence type="ECO:0000313" key="1">
    <source>
        <dbReference type="EMBL" id="CAD6999840.1"/>
    </source>
</evidence>
<comment type="caution">
    <text evidence="1">The sequence shown here is derived from an EMBL/GenBank/DDBJ whole genome shotgun (WGS) entry which is preliminary data.</text>
</comment>
<name>A0A811UM16_CERCA</name>
<proteinExistence type="predicted"/>
<dbReference type="Proteomes" id="UP000606786">
    <property type="component" value="Unassembled WGS sequence"/>
</dbReference>
<gene>
    <name evidence="1" type="ORF">CCAP1982_LOCUS8352</name>
</gene>
<dbReference type="AlphaFoldDB" id="A0A811UM16"/>
<accession>A0A811UM16</accession>
<keyword evidence="2" id="KW-1185">Reference proteome</keyword>
<organism evidence="1 2">
    <name type="scientific">Ceratitis capitata</name>
    <name type="common">Mediterranean fruit fly</name>
    <name type="synonym">Tephritis capitata</name>
    <dbReference type="NCBI Taxonomy" id="7213"/>
    <lineage>
        <taxon>Eukaryota</taxon>
        <taxon>Metazoa</taxon>
        <taxon>Ecdysozoa</taxon>
        <taxon>Arthropoda</taxon>
        <taxon>Hexapoda</taxon>
        <taxon>Insecta</taxon>
        <taxon>Pterygota</taxon>
        <taxon>Neoptera</taxon>
        <taxon>Endopterygota</taxon>
        <taxon>Diptera</taxon>
        <taxon>Brachycera</taxon>
        <taxon>Muscomorpha</taxon>
        <taxon>Tephritoidea</taxon>
        <taxon>Tephritidae</taxon>
        <taxon>Ceratitis</taxon>
        <taxon>Ceratitis</taxon>
    </lineage>
</organism>
<evidence type="ECO:0000313" key="2">
    <source>
        <dbReference type="Proteomes" id="UP000606786"/>
    </source>
</evidence>
<protein>
    <submittedName>
        <fullName evidence="1">(Mediterranean fruit fly) hypothetical protein</fullName>
    </submittedName>
</protein>
<dbReference type="EMBL" id="CAJHJT010000012">
    <property type="protein sequence ID" value="CAD6999840.1"/>
    <property type="molecule type" value="Genomic_DNA"/>
</dbReference>
<sequence length="123" mass="14562">MRNSYTLLFIRISIQQQQKKSMTKTTHTAIKKFQSYCNCCFLLDYLSSSSHYCCLSCCHRSFFVVLLLRRRRRLHCIGDRCNRKEASALLHSAAYSRLCRRHSLLVQSIEMHKMNDNNKHNDV</sequence>